<dbReference type="PROSITE" id="PS00108">
    <property type="entry name" value="PROTEIN_KINASE_ST"/>
    <property type="match status" value="1"/>
</dbReference>
<dbReference type="SUPFAM" id="SSF47473">
    <property type="entry name" value="EF-hand"/>
    <property type="match status" value="1"/>
</dbReference>
<dbReference type="GO" id="GO:0000045">
    <property type="term" value="P:autophagosome assembly"/>
    <property type="evidence" value="ECO:0007669"/>
    <property type="project" value="TreeGrafter"/>
</dbReference>
<dbReference type="Gene3D" id="3.30.200.20">
    <property type="entry name" value="Phosphorylase Kinase, domain 1"/>
    <property type="match status" value="1"/>
</dbReference>
<name>G0R4W1_ICHMU</name>
<dbReference type="RefSeq" id="XP_004024414.1">
    <property type="nucleotide sequence ID" value="XM_004024365.1"/>
</dbReference>
<evidence type="ECO:0000256" key="6">
    <source>
        <dbReference type="ARBA" id="ARBA00024334"/>
    </source>
</evidence>
<protein>
    <submittedName>
        <fullName evidence="9">Protein kinase domain protein</fullName>
        <ecNumber evidence="9">2.3.1.23</ecNumber>
        <ecNumber evidence="9">2.7.11.17</ecNumber>
    </submittedName>
</protein>
<dbReference type="GO" id="GO:0005509">
    <property type="term" value="F:calcium ion binding"/>
    <property type="evidence" value="ECO:0007669"/>
    <property type="project" value="InterPro"/>
</dbReference>
<dbReference type="PROSITE" id="PS50222">
    <property type="entry name" value="EF_HAND_2"/>
    <property type="match status" value="4"/>
</dbReference>
<dbReference type="InParanoid" id="G0R4W1"/>
<dbReference type="GO" id="GO:0047184">
    <property type="term" value="F:1-acylglycerophosphocholine O-acyltransferase activity"/>
    <property type="evidence" value="ECO:0007669"/>
    <property type="project" value="UniProtKB-EC"/>
</dbReference>
<dbReference type="InterPro" id="IPR018247">
    <property type="entry name" value="EF_Hand_1_Ca_BS"/>
</dbReference>
<dbReference type="OrthoDB" id="40902at2759"/>
<evidence type="ECO:0000256" key="2">
    <source>
        <dbReference type="ARBA" id="ARBA00022741"/>
    </source>
</evidence>
<dbReference type="GO" id="GO:0000407">
    <property type="term" value="C:phagophore assembly site"/>
    <property type="evidence" value="ECO:0007669"/>
    <property type="project" value="TreeGrafter"/>
</dbReference>
<dbReference type="InterPro" id="IPR045269">
    <property type="entry name" value="Atg1-like"/>
</dbReference>
<dbReference type="InterPro" id="IPR000719">
    <property type="entry name" value="Prot_kinase_dom"/>
</dbReference>
<evidence type="ECO:0000256" key="5">
    <source>
        <dbReference type="ARBA" id="ARBA00022840"/>
    </source>
</evidence>
<dbReference type="SUPFAM" id="SSF56112">
    <property type="entry name" value="Protein kinase-like (PK-like)"/>
    <property type="match status" value="1"/>
</dbReference>
<evidence type="ECO:0000256" key="1">
    <source>
        <dbReference type="ARBA" id="ARBA00022679"/>
    </source>
</evidence>
<dbReference type="GO" id="GO:0005524">
    <property type="term" value="F:ATP binding"/>
    <property type="evidence" value="ECO:0007669"/>
    <property type="project" value="UniProtKB-KW"/>
</dbReference>
<dbReference type="Gene3D" id="1.10.510.10">
    <property type="entry name" value="Transferase(Phosphotransferase) domain 1"/>
    <property type="match status" value="1"/>
</dbReference>
<dbReference type="GO" id="GO:0005829">
    <property type="term" value="C:cytosol"/>
    <property type="evidence" value="ECO:0007669"/>
    <property type="project" value="TreeGrafter"/>
</dbReference>
<keyword evidence="2" id="KW-0547">Nucleotide-binding</keyword>
<evidence type="ECO:0000313" key="10">
    <source>
        <dbReference type="Proteomes" id="UP000008983"/>
    </source>
</evidence>
<sequence length="514" mass="61221">MIEKKTIQNDEYLMNGLFSEIKIMKKLKSPNVVELVDVLETSNNYYIIQEFCDGGDLRQSLKKQKSFSEQDAVNILKDLLTGFIELLKNGVIHRDMKPENILVKGNTYKLADFGFSKTVDNFQRQMLTSLVGTPLYMSPQILKQEKYTAKSDLWSIGFIFYEMLYGKTPYTANSQYQLVKNIETKPLEFPNEFNVSELSKNFIRKCLQIDEVDRIEWTDVYQNPLFQDYYIQFTSQIGQMKDKAKYIINELRQTIYKNKIDLVTLFQKYDFSKDSKLEINEFSKLMQSIDKTLERSEIEYIFNKFDDDKDNTISFEEFTKWLSNNSVNMTVVLPDKDKIQSGNIAQRANYAIQKLHYAIIKYKINLEQLFSKYDKSHDQALCFTEFSVLLKRVDPELNTEELNFVFTIFDKNGDKEITFAEFYETLQQISNKSYSYPQQNDQYFFLYIYIYIYLKKSNNYQQQIKNQTYNNQQGYQQYQQGQYNSYNTHTPQNNQIYYQQQGYNSQQYNNKQNW</sequence>
<dbReference type="GO" id="GO:0016020">
    <property type="term" value="C:membrane"/>
    <property type="evidence" value="ECO:0007669"/>
    <property type="project" value="TreeGrafter"/>
</dbReference>
<proteinExistence type="inferred from homology"/>
<evidence type="ECO:0000259" key="7">
    <source>
        <dbReference type="PROSITE" id="PS50011"/>
    </source>
</evidence>
<accession>G0R4W1</accession>
<dbReference type="AlphaFoldDB" id="G0R4W1"/>
<keyword evidence="9" id="KW-0012">Acyltransferase</keyword>
<dbReference type="EMBL" id="GL984356">
    <property type="protein sequence ID" value="EGR27504.1"/>
    <property type="molecule type" value="Genomic_DNA"/>
</dbReference>
<dbReference type="CDD" id="cd00051">
    <property type="entry name" value="EFh"/>
    <property type="match status" value="2"/>
</dbReference>
<evidence type="ECO:0000256" key="4">
    <source>
        <dbReference type="ARBA" id="ARBA00022837"/>
    </source>
</evidence>
<dbReference type="InterPro" id="IPR008271">
    <property type="entry name" value="Ser/Thr_kinase_AS"/>
</dbReference>
<dbReference type="InterPro" id="IPR011992">
    <property type="entry name" value="EF-hand-dom_pair"/>
</dbReference>
<dbReference type="GO" id="GO:0010506">
    <property type="term" value="P:regulation of autophagy"/>
    <property type="evidence" value="ECO:0007669"/>
    <property type="project" value="InterPro"/>
</dbReference>
<dbReference type="GO" id="GO:0004683">
    <property type="term" value="F:calcium/calmodulin-dependent protein kinase activity"/>
    <property type="evidence" value="ECO:0007669"/>
    <property type="project" value="UniProtKB-EC"/>
</dbReference>
<evidence type="ECO:0000259" key="8">
    <source>
        <dbReference type="PROSITE" id="PS50222"/>
    </source>
</evidence>
<dbReference type="EC" id="2.7.11.17" evidence="9"/>
<dbReference type="GeneID" id="14903560"/>
<dbReference type="FunFam" id="1.10.510.10:FF:000771">
    <property type="entry name" value="Uncharacterized protein"/>
    <property type="match status" value="1"/>
</dbReference>
<dbReference type="PROSITE" id="PS00018">
    <property type="entry name" value="EF_HAND_1"/>
    <property type="match status" value="3"/>
</dbReference>
<dbReference type="Proteomes" id="UP000008983">
    <property type="component" value="Unassembled WGS sequence"/>
</dbReference>
<dbReference type="EC" id="2.3.1.23" evidence="9"/>
<comment type="similarity">
    <text evidence="6">Belongs to the protein kinase superfamily. Ser/Thr protein kinase family. CDPK subfamily.</text>
</comment>
<evidence type="ECO:0000313" key="9">
    <source>
        <dbReference type="EMBL" id="EGR27504.1"/>
    </source>
</evidence>
<feature type="domain" description="EF-hand" evidence="8">
    <location>
        <begin position="361"/>
        <end position="396"/>
    </location>
</feature>
<dbReference type="Pfam" id="PF00069">
    <property type="entry name" value="Pkinase"/>
    <property type="match status" value="1"/>
</dbReference>
<organism evidence="9 10">
    <name type="scientific">Ichthyophthirius multifiliis</name>
    <name type="common">White spot disease agent</name>
    <name type="synonym">Ich</name>
    <dbReference type="NCBI Taxonomy" id="5932"/>
    <lineage>
        <taxon>Eukaryota</taxon>
        <taxon>Sar</taxon>
        <taxon>Alveolata</taxon>
        <taxon>Ciliophora</taxon>
        <taxon>Intramacronucleata</taxon>
        <taxon>Oligohymenophorea</taxon>
        <taxon>Hymenostomatida</taxon>
        <taxon>Ophryoglenina</taxon>
        <taxon>Ichthyophthirius</taxon>
    </lineage>
</organism>
<dbReference type="Pfam" id="PF13499">
    <property type="entry name" value="EF-hand_7"/>
    <property type="match status" value="2"/>
</dbReference>
<dbReference type="Gene3D" id="1.10.238.10">
    <property type="entry name" value="EF-hand"/>
    <property type="match status" value="2"/>
</dbReference>
<dbReference type="SMART" id="SM00054">
    <property type="entry name" value="EFh"/>
    <property type="match status" value="4"/>
</dbReference>
<feature type="domain" description="EF-hand" evidence="8">
    <location>
        <begin position="397"/>
        <end position="432"/>
    </location>
</feature>
<dbReference type="SMART" id="SM00220">
    <property type="entry name" value="S_TKc"/>
    <property type="match status" value="1"/>
</dbReference>
<reference evidence="9 10" key="1">
    <citation type="submission" date="2011-07" db="EMBL/GenBank/DDBJ databases">
        <authorList>
            <person name="Coyne R."/>
            <person name="Brami D."/>
            <person name="Johnson J."/>
            <person name="Hostetler J."/>
            <person name="Hannick L."/>
            <person name="Clark T."/>
            <person name="Cassidy-Hanley D."/>
            <person name="Inman J."/>
        </authorList>
    </citation>
    <scope>NUCLEOTIDE SEQUENCE [LARGE SCALE GENOMIC DNA]</scope>
    <source>
        <strain evidence="9 10">G5</strain>
    </source>
</reference>
<keyword evidence="1 9" id="KW-0808">Transferase</keyword>
<feature type="domain" description="EF-hand" evidence="8">
    <location>
        <begin position="293"/>
        <end position="328"/>
    </location>
</feature>
<keyword evidence="3 9" id="KW-0418">Kinase</keyword>
<feature type="domain" description="Protein kinase" evidence="7">
    <location>
        <begin position="1"/>
        <end position="226"/>
    </location>
</feature>
<dbReference type="PANTHER" id="PTHR24348:SF22">
    <property type="entry name" value="NON-SPECIFIC SERINE_THREONINE PROTEIN KINASE"/>
    <property type="match status" value="1"/>
</dbReference>
<dbReference type="GO" id="GO:0005776">
    <property type="term" value="C:autophagosome"/>
    <property type="evidence" value="ECO:0007669"/>
    <property type="project" value="TreeGrafter"/>
</dbReference>
<gene>
    <name evidence="9" type="ORF">IMG5_195080</name>
</gene>
<keyword evidence="10" id="KW-1185">Reference proteome</keyword>
<keyword evidence="5" id="KW-0067">ATP-binding</keyword>
<dbReference type="STRING" id="857967.G0R4W1"/>
<dbReference type="PROSITE" id="PS50011">
    <property type="entry name" value="PROTEIN_KINASE_DOM"/>
    <property type="match status" value="1"/>
</dbReference>
<feature type="domain" description="EF-hand" evidence="8">
    <location>
        <begin position="257"/>
        <end position="292"/>
    </location>
</feature>
<dbReference type="eggNOG" id="KOG0595">
    <property type="taxonomic scope" value="Eukaryota"/>
</dbReference>
<evidence type="ECO:0000256" key="3">
    <source>
        <dbReference type="ARBA" id="ARBA00022777"/>
    </source>
</evidence>
<keyword evidence="4" id="KW-0106">Calcium</keyword>
<dbReference type="InterPro" id="IPR002048">
    <property type="entry name" value="EF_hand_dom"/>
</dbReference>
<dbReference type="InterPro" id="IPR011009">
    <property type="entry name" value="Kinase-like_dom_sf"/>
</dbReference>
<dbReference type="OMA" id="QKEAMQF"/>
<dbReference type="PANTHER" id="PTHR24348">
    <property type="entry name" value="SERINE/THREONINE-PROTEIN KINASE UNC-51-RELATED"/>
    <property type="match status" value="1"/>
</dbReference>